<keyword evidence="2" id="KW-1185">Reference proteome</keyword>
<sequence>FFFLSRKKKQKNTISLQCVGCFSSSLFLFYFKAKLQILNVFPNPERSKMRSQHKDAIQGCAGIWDVFALFSAGSQR</sequence>
<evidence type="ECO:0000313" key="1">
    <source>
        <dbReference type="Ensembl" id="ENSCJPP00005000105.1"/>
    </source>
</evidence>
<evidence type="ECO:0000313" key="2">
    <source>
        <dbReference type="Proteomes" id="UP000694412"/>
    </source>
</evidence>
<name>A0A8C2SKG5_COTJA</name>
<protein>
    <submittedName>
        <fullName evidence="1">Uncharacterized protein</fullName>
    </submittedName>
</protein>
<organism evidence="1 2">
    <name type="scientific">Coturnix japonica</name>
    <name type="common">Japanese quail</name>
    <name type="synonym">Coturnix coturnix japonica</name>
    <dbReference type="NCBI Taxonomy" id="93934"/>
    <lineage>
        <taxon>Eukaryota</taxon>
        <taxon>Metazoa</taxon>
        <taxon>Chordata</taxon>
        <taxon>Craniata</taxon>
        <taxon>Vertebrata</taxon>
        <taxon>Euteleostomi</taxon>
        <taxon>Archelosauria</taxon>
        <taxon>Archosauria</taxon>
        <taxon>Dinosauria</taxon>
        <taxon>Saurischia</taxon>
        <taxon>Theropoda</taxon>
        <taxon>Coelurosauria</taxon>
        <taxon>Aves</taxon>
        <taxon>Neognathae</taxon>
        <taxon>Galloanserae</taxon>
        <taxon>Galliformes</taxon>
        <taxon>Phasianidae</taxon>
        <taxon>Perdicinae</taxon>
        <taxon>Coturnix</taxon>
    </lineage>
</organism>
<accession>A0A8C2SKG5</accession>
<proteinExistence type="predicted"/>
<reference evidence="1" key="2">
    <citation type="submission" date="2025-08" db="UniProtKB">
        <authorList>
            <consortium name="Ensembl"/>
        </authorList>
    </citation>
    <scope>IDENTIFICATION</scope>
</reference>
<dbReference type="Ensembl" id="ENSCJPT00005000238.1">
    <property type="protein sequence ID" value="ENSCJPP00005000105.1"/>
    <property type="gene ID" value="ENSCJPG00005000175.1"/>
</dbReference>
<reference evidence="1" key="1">
    <citation type="submission" date="2015-11" db="EMBL/GenBank/DDBJ databases">
        <authorList>
            <consortium name="International Coturnix japonica Genome Analysis Consortium"/>
            <person name="Warren W."/>
            <person name="Burt D.W."/>
            <person name="Antin P.B."/>
            <person name="Lanford R."/>
            <person name="Gros J."/>
            <person name="Wilson R.K."/>
        </authorList>
    </citation>
    <scope>NUCLEOTIDE SEQUENCE [LARGE SCALE GENOMIC DNA]</scope>
</reference>
<reference evidence="1" key="3">
    <citation type="submission" date="2025-09" db="UniProtKB">
        <authorList>
            <consortium name="Ensembl"/>
        </authorList>
    </citation>
    <scope>IDENTIFICATION</scope>
</reference>
<dbReference type="AlphaFoldDB" id="A0A8C2SKG5"/>
<dbReference type="Proteomes" id="UP000694412">
    <property type="component" value="Chromosome 3"/>
</dbReference>